<feature type="compositionally biased region" description="Pro residues" evidence="1">
    <location>
        <begin position="524"/>
        <end position="534"/>
    </location>
</feature>
<protein>
    <submittedName>
        <fullName evidence="2">Uncharacterized protein</fullName>
    </submittedName>
</protein>
<evidence type="ECO:0000313" key="2">
    <source>
        <dbReference type="EMBL" id="CAE4577837.1"/>
    </source>
</evidence>
<dbReference type="EMBL" id="HBNR01025759">
    <property type="protein sequence ID" value="CAE4577837.1"/>
    <property type="molecule type" value="Transcribed_RNA"/>
</dbReference>
<feature type="region of interest" description="Disordered" evidence="1">
    <location>
        <begin position="509"/>
        <end position="534"/>
    </location>
</feature>
<proteinExistence type="predicted"/>
<accession>A0A7S4UM97</accession>
<name>A0A7S4UM97_9DINO</name>
<sequence>MEDVYWAACRAAEDFNTVVADAAALVVGEAPRHSLANGASSRSVKKDEPPLLDLRELFRPLVADPLPAQCRQSEELMRGVYAERAVMARNVSDLLFGDIDASPHARLVLRCEPGLKAHTRVDRLPASLPDTSQQPSLSSSLPHSIAFGGASWEPPAPQNSYADGWASAVLLRNRPGVTDFEVHAAIGSPANLPRLGVEGLSRTLQILAWLLAGDPAKLGGRLREVFPNTAEFFALFAKFEEVVVRVEQVDKRSEWLIIQAPLDLETIERHYNSIAFCVRHFDNLGITVRHPKTKAVLLTATYQQDCVTARFVFVDGQPAWLPAEGQKLAGAHANEDLVAWSSGGTFDVDMEIESQVRLLGLYMPATRFPNVTVRLRIESGAIHVTCSKVGEAPAEARDIDSLESVMANIESAAWAALEGAGSLLFDIPRFRQLMQEEFKLDLAHPRREEQADGWTIRAYLRFAVPSTQVADLFSKCVQDFITNQVSKMDLLSAMADLFQAVGRDAALLNGSEDPGATPGERRPSVPPASPDVFL</sequence>
<organism evidence="2">
    <name type="scientific">Alexandrium monilatum</name>
    <dbReference type="NCBI Taxonomy" id="311494"/>
    <lineage>
        <taxon>Eukaryota</taxon>
        <taxon>Sar</taxon>
        <taxon>Alveolata</taxon>
        <taxon>Dinophyceae</taxon>
        <taxon>Gonyaulacales</taxon>
        <taxon>Pyrocystaceae</taxon>
        <taxon>Alexandrium</taxon>
    </lineage>
</organism>
<evidence type="ECO:0000256" key="1">
    <source>
        <dbReference type="SAM" id="MobiDB-lite"/>
    </source>
</evidence>
<gene>
    <name evidence="2" type="ORF">AMON00008_LOCUS17356</name>
</gene>
<reference evidence="2" key="1">
    <citation type="submission" date="2021-01" db="EMBL/GenBank/DDBJ databases">
        <authorList>
            <person name="Corre E."/>
            <person name="Pelletier E."/>
            <person name="Niang G."/>
            <person name="Scheremetjew M."/>
            <person name="Finn R."/>
            <person name="Kale V."/>
            <person name="Holt S."/>
            <person name="Cochrane G."/>
            <person name="Meng A."/>
            <person name="Brown T."/>
            <person name="Cohen L."/>
        </authorList>
    </citation>
    <scope>NUCLEOTIDE SEQUENCE</scope>
    <source>
        <strain evidence="2">CCMP3105</strain>
    </source>
</reference>
<dbReference type="AlphaFoldDB" id="A0A7S4UM97"/>